<organism evidence="1 2">
    <name type="scientific">Companilactobacillus heilongjiangensis</name>
    <dbReference type="NCBI Taxonomy" id="1074467"/>
    <lineage>
        <taxon>Bacteria</taxon>
        <taxon>Bacillati</taxon>
        <taxon>Bacillota</taxon>
        <taxon>Bacilli</taxon>
        <taxon>Lactobacillales</taxon>
        <taxon>Lactobacillaceae</taxon>
        <taxon>Companilactobacillus</taxon>
    </lineage>
</organism>
<dbReference type="RefSeq" id="WP_041498899.1">
    <property type="nucleotide sequence ID" value="NZ_BJDV01000005.1"/>
</dbReference>
<accession>A0A0K2LE80</accession>
<sequence length="340" mass="39231">MDEDYYKCIDNLADEISKWGVGLIIGAGFSKAVISGDNPAKNWKELFEDLVVYLKRTYFNDEEKPFIDIDKELSKGLTLPQIATRVCQLLAKKRKITYEDSKDEIKKIIRALVNWVPESSETEKYKSLFENLNIKWIVTTNYDEVLEAILGEKGYTIDPEQPLTAPSEMIPIYHIHGDRKNYPSLIVTHEDYVPLFKPGNYRESKLFTMMSEAPVLILGYSLSDLNLLSALEQSKQPFDDKDNFPVVLTNFVGQQDDLEYQKELFDGGSYEKIDIDSIDNFLSKLDLLISEKKETRKKERENKIMAYASIKKFVESVEKLSSESESCEDYADFVFNNYSQ</sequence>
<proteinExistence type="predicted"/>
<evidence type="ECO:0000313" key="2">
    <source>
        <dbReference type="Proteomes" id="UP000061546"/>
    </source>
</evidence>
<name>A0A0K2LE80_9LACO</name>
<dbReference type="Proteomes" id="UP000061546">
    <property type="component" value="Chromosome"/>
</dbReference>
<dbReference type="KEGG" id="lhi:JP39_09730"/>
<dbReference type="OrthoDB" id="5521101at2"/>
<evidence type="ECO:0000313" key="1">
    <source>
        <dbReference type="EMBL" id="ALB29609.1"/>
    </source>
</evidence>
<dbReference type="EMBL" id="CP012559">
    <property type="protein sequence ID" value="ALB29609.1"/>
    <property type="molecule type" value="Genomic_DNA"/>
</dbReference>
<keyword evidence="2" id="KW-1185">Reference proteome</keyword>
<gene>
    <name evidence="1" type="ORF">JP39_09730</name>
</gene>
<protein>
    <submittedName>
        <fullName evidence="1">Uncharacterized protein</fullName>
    </submittedName>
</protein>
<dbReference type="STRING" id="1074467.JP39_09730"/>
<dbReference type="Pfam" id="PF13289">
    <property type="entry name" value="SIR2_2"/>
    <property type="match status" value="1"/>
</dbReference>
<dbReference type="AlphaFoldDB" id="A0A0K2LE80"/>
<reference evidence="1 2" key="1">
    <citation type="submission" date="2015-08" db="EMBL/GenBank/DDBJ databases">
        <title>Genomic sequence of Lactobacillus heilongjiangensis DSM 28069, isolated from Chinese traditional pickle.</title>
        <authorList>
            <person name="Jiang X."/>
            <person name="Zheng B."/>
            <person name="Cheng H."/>
        </authorList>
    </citation>
    <scope>NUCLEOTIDE SEQUENCE [LARGE SCALE GENOMIC DNA]</scope>
    <source>
        <strain evidence="1 2">DSM 28069</strain>
    </source>
</reference>